<keyword evidence="3 9" id="KW-0812">Transmembrane</keyword>
<dbReference type="EMBL" id="JAHFZB010000019">
    <property type="protein sequence ID" value="KAK6478780.1"/>
    <property type="molecule type" value="Genomic_DNA"/>
</dbReference>
<evidence type="ECO:0000256" key="8">
    <source>
        <dbReference type="SAM" id="MobiDB-lite"/>
    </source>
</evidence>
<dbReference type="Gene3D" id="1.20.1560.10">
    <property type="entry name" value="ABC transporter type 1, transmembrane domain"/>
    <property type="match status" value="2"/>
</dbReference>
<evidence type="ECO:0000313" key="12">
    <source>
        <dbReference type="EMBL" id="KAK6478780.1"/>
    </source>
</evidence>
<feature type="transmembrane region" description="Helical" evidence="9">
    <location>
        <begin position="213"/>
        <end position="235"/>
    </location>
</feature>
<dbReference type="PROSITE" id="PS50929">
    <property type="entry name" value="ABC_TM1F"/>
    <property type="match status" value="2"/>
</dbReference>
<dbReference type="Pfam" id="PF00005">
    <property type="entry name" value="ABC_tran"/>
    <property type="match status" value="2"/>
</dbReference>
<feature type="transmembrane region" description="Helical" evidence="9">
    <location>
        <begin position="989"/>
        <end position="1007"/>
    </location>
</feature>
<organism evidence="12 13">
    <name type="scientific">Huso huso</name>
    <name type="common">Beluga</name>
    <name type="synonym">Acipenser huso</name>
    <dbReference type="NCBI Taxonomy" id="61971"/>
    <lineage>
        <taxon>Eukaryota</taxon>
        <taxon>Metazoa</taxon>
        <taxon>Chordata</taxon>
        <taxon>Craniata</taxon>
        <taxon>Vertebrata</taxon>
        <taxon>Euteleostomi</taxon>
        <taxon>Actinopterygii</taxon>
        <taxon>Chondrostei</taxon>
        <taxon>Acipenseriformes</taxon>
        <taxon>Acipenseridae</taxon>
        <taxon>Huso</taxon>
    </lineage>
</organism>
<feature type="region of interest" description="Disordered" evidence="8">
    <location>
        <begin position="792"/>
        <end position="815"/>
    </location>
</feature>
<dbReference type="SUPFAM" id="SSF90123">
    <property type="entry name" value="ABC transporter transmembrane region"/>
    <property type="match status" value="2"/>
</dbReference>
<feature type="transmembrane region" description="Helical" evidence="9">
    <location>
        <begin position="284"/>
        <end position="306"/>
    </location>
</feature>
<keyword evidence="5" id="KW-0067">ATP-binding</keyword>
<evidence type="ECO:0000256" key="1">
    <source>
        <dbReference type="ARBA" id="ARBA00004370"/>
    </source>
</evidence>
<dbReference type="PROSITE" id="PS00211">
    <property type="entry name" value="ABC_TRANSPORTER_1"/>
    <property type="match status" value="2"/>
</dbReference>
<protein>
    <submittedName>
        <fullName evidence="12">Multidrug resistance-associated protein 5-like</fullName>
    </submittedName>
</protein>
<dbReference type="Proteomes" id="UP001369086">
    <property type="component" value="Unassembled WGS sequence"/>
</dbReference>
<feature type="compositionally biased region" description="Basic residues" evidence="8">
    <location>
        <begin position="507"/>
        <end position="519"/>
    </location>
</feature>
<reference evidence="12 13" key="1">
    <citation type="submission" date="2021-05" db="EMBL/GenBank/DDBJ databases">
        <authorList>
            <person name="Zahm M."/>
            <person name="Klopp C."/>
            <person name="Cabau C."/>
            <person name="Kuhl H."/>
            <person name="Suciu R."/>
            <person name="Ciorpac M."/>
            <person name="Holostenco D."/>
            <person name="Gessner J."/>
            <person name="Wuertz S."/>
            <person name="Hohne C."/>
            <person name="Stock M."/>
            <person name="Gislard M."/>
            <person name="Lluch J."/>
            <person name="Milhes M."/>
            <person name="Lampietro C."/>
            <person name="Lopez Roques C."/>
            <person name="Donnadieu C."/>
            <person name="Du K."/>
            <person name="Schartl M."/>
            <person name="Guiguen Y."/>
        </authorList>
    </citation>
    <scope>NUCLEOTIDE SEQUENCE [LARGE SCALE GENOMIC DNA]</scope>
    <source>
        <strain evidence="12">Hh-F2</strain>
        <tissue evidence="12">Blood</tissue>
    </source>
</reference>
<name>A0ABR0Z2V5_HUSHU</name>
<keyword evidence="13" id="KW-1185">Reference proteome</keyword>
<comment type="subcellular location">
    <subcellularLocation>
        <location evidence="1">Membrane</location>
    </subcellularLocation>
</comment>
<feature type="transmembrane region" description="Helical" evidence="9">
    <location>
        <begin position="1094"/>
        <end position="1117"/>
    </location>
</feature>
<dbReference type="InterPro" id="IPR036640">
    <property type="entry name" value="ABC1_TM_sf"/>
</dbReference>
<dbReference type="CDD" id="cd18599">
    <property type="entry name" value="ABC_6TM_MRP5_8_9_D2"/>
    <property type="match status" value="1"/>
</dbReference>
<gene>
    <name evidence="12" type="ORF">HHUSO_G21165</name>
</gene>
<feature type="transmembrane region" description="Helical" evidence="9">
    <location>
        <begin position="907"/>
        <end position="927"/>
    </location>
</feature>
<dbReference type="InterPro" id="IPR011527">
    <property type="entry name" value="ABC1_TM_dom"/>
</dbReference>
<dbReference type="CDD" id="cd18592">
    <property type="entry name" value="ABC_6TM_MRP5_8_9_D1"/>
    <property type="match status" value="1"/>
</dbReference>
<feature type="domain" description="ABC transmembrane type-1" evidence="11">
    <location>
        <begin position="173"/>
        <end position="452"/>
    </location>
</feature>
<evidence type="ECO:0000259" key="11">
    <source>
        <dbReference type="PROSITE" id="PS50929"/>
    </source>
</evidence>
<feature type="region of interest" description="Disordered" evidence="8">
    <location>
        <begin position="15"/>
        <end position="38"/>
    </location>
</feature>
<keyword evidence="2" id="KW-0813">Transport</keyword>
<dbReference type="SUPFAM" id="SSF52540">
    <property type="entry name" value="P-loop containing nucleoside triphosphate hydrolases"/>
    <property type="match status" value="2"/>
</dbReference>
<accession>A0ABR0Z2V5</accession>
<feature type="domain" description="ABC transporter" evidence="10">
    <location>
        <begin position="1189"/>
        <end position="1423"/>
    </location>
</feature>
<keyword evidence="6 9" id="KW-1133">Transmembrane helix</keyword>
<feature type="transmembrane region" description="Helical" evidence="9">
    <location>
        <begin position="172"/>
        <end position="193"/>
    </location>
</feature>
<dbReference type="InterPro" id="IPR027417">
    <property type="entry name" value="P-loop_NTPase"/>
</dbReference>
<evidence type="ECO:0000256" key="9">
    <source>
        <dbReference type="SAM" id="Phobius"/>
    </source>
</evidence>
<dbReference type="PANTHER" id="PTHR24223:SF196">
    <property type="entry name" value="ATP-BINDING CASSETTE SUB-FAMILY C MEMBER 5"/>
    <property type="match status" value="1"/>
</dbReference>
<dbReference type="Gene3D" id="3.40.50.300">
    <property type="entry name" value="P-loop containing nucleotide triphosphate hydrolases"/>
    <property type="match status" value="2"/>
</dbReference>
<evidence type="ECO:0000256" key="6">
    <source>
        <dbReference type="ARBA" id="ARBA00022989"/>
    </source>
</evidence>
<feature type="transmembrane region" description="Helical" evidence="9">
    <location>
        <begin position="312"/>
        <end position="329"/>
    </location>
</feature>
<feature type="transmembrane region" description="Helical" evidence="9">
    <location>
        <begin position="423"/>
        <end position="440"/>
    </location>
</feature>
<feature type="transmembrane region" description="Helical" evidence="9">
    <location>
        <begin position="1013"/>
        <end position="1032"/>
    </location>
</feature>
<feature type="domain" description="ABC transporter" evidence="10">
    <location>
        <begin position="558"/>
        <end position="780"/>
    </location>
</feature>
<dbReference type="SMART" id="SM00382">
    <property type="entry name" value="AAA"/>
    <property type="match status" value="2"/>
</dbReference>
<keyword evidence="7 9" id="KW-0472">Membrane</keyword>
<dbReference type="InterPro" id="IPR003439">
    <property type="entry name" value="ABC_transporter-like_ATP-bd"/>
</dbReference>
<evidence type="ECO:0000256" key="4">
    <source>
        <dbReference type="ARBA" id="ARBA00022741"/>
    </source>
</evidence>
<dbReference type="InterPro" id="IPR050173">
    <property type="entry name" value="ABC_transporter_C-like"/>
</dbReference>
<comment type="caution">
    <text evidence="12">The sequence shown here is derived from an EMBL/GenBank/DDBJ whole genome shotgun (WGS) entry which is preliminary data.</text>
</comment>
<evidence type="ECO:0000256" key="5">
    <source>
        <dbReference type="ARBA" id="ARBA00022840"/>
    </source>
</evidence>
<feature type="compositionally biased region" description="Basic and acidic residues" evidence="8">
    <location>
        <begin position="802"/>
        <end position="815"/>
    </location>
</feature>
<dbReference type="CDD" id="cd03250">
    <property type="entry name" value="ABCC_MRP_domain1"/>
    <property type="match status" value="1"/>
</dbReference>
<evidence type="ECO:0000259" key="10">
    <source>
        <dbReference type="PROSITE" id="PS50893"/>
    </source>
</evidence>
<evidence type="ECO:0000256" key="3">
    <source>
        <dbReference type="ARBA" id="ARBA00022692"/>
    </source>
</evidence>
<evidence type="ECO:0000256" key="2">
    <source>
        <dbReference type="ARBA" id="ARBA00022448"/>
    </source>
</evidence>
<feature type="domain" description="ABC transmembrane type-1" evidence="11">
    <location>
        <begin position="856"/>
        <end position="1151"/>
    </location>
</feature>
<dbReference type="CDD" id="cd03244">
    <property type="entry name" value="ABCC_MRP_domain2"/>
    <property type="match status" value="1"/>
</dbReference>
<feature type="transmembrane region" description="Helical" evidence="9">
    <location>
        <begin position="390"/>
        <end position="417"/>
    </location>
</feature>
<dbReference type="InterPro" id="IPR003593">
    <property type="entry name" value="AAA+_ATPase"/>
</dbReference>
<dbReference type="PROSITE" id="PS50893">
    <property type="entry name" value="ABC_TRANSPORTER_2"/>
    <property type="match status" value="2"/>
</dbReference>
<evidence type="ECO:0000256" key="7">
    <source>
        <dbReference type="ARBA" id="ARBA00023136"/>
    </source>
</evidence>
<feature type="region of interest" description="Disordered" evidence="8">
    <location>
        <begin position="496"/>
        <end position="537"/>
    </location>
</feature>
<feature type="transmembrane region" description="Helical" evidence="9">
    <location>
        <begin position="853"/>
        <end position="876"/>
    </location>
</feature>
<dbReference type="Pfam" id="PF00664">
    <property type="entry name" value="ABC_membrane"/>
    <property type="match status" value="2"/>
</dbReference>
<dbReference type="InterPro" id="IPR017871">
    <property type="entry name" value="ABC_transporter-like_CS"/>
</dbReference>
<proteinExistence type="predicted"/>
<dbReference type="PANTHER" id="PTHR24223">
    <property type="entry name" value="ATP-BINDING CASSETTE SUB-FAMILY C"/>
    <property type="match status" value="1"/>
</dbReference>
<keyword evidence="4" id="KW-0547">Nucleotide-binding</keyword>
<sequence>MKGIDLGKDYVLPSPGYRGVARRNTQERRETKYQPPKAQNRAVCQDALETAARAEGLPLEQLKILDEENPKSKYHQSINLLKPFRTTSKHKHPVDNAGLFSLMTFNWLTPVAAQAHKKGELNLEDVWALSKLESSEHNSRRLARLWQSELRDCGEEDASLRRVVWKFCRTRILISIVSLMITQLAGFTGPAFVVKGLLEYTQHSEPRVAYGLLLVLGLFMTEVIRSWSLALTWALNYRTGTRLRGAILTLAFQKILRLKNIKEKSMGELINMCSNDGLRMFEAAAVGSLLTGGPLIAILGMVFNVIVLGPTSLLGSAVFILFYPAMMFVSRLTAYFRRKGVAVTDERVQKMNEILNYIKFIKMYAWVKAFSQAVQKIREEERRILERAGYFQSITVGVAPIVVVIASVATFSVHMLLGYDLTAAQAFTVVTVFNAMTFALKVTPFSVKSLSEASVAVDRFKSLFLMEEVQIIRTKPSNPLNALELTGASLAWDTSSTSAYPTPKGTPKLKKDKGKRRDRKRQEEEEEEEEEKAQGKEGVLAEQKGQLLLDSDEQHSPGDENKVIQSISLRLQRTLHCIELSIEEGKLVGICGSVGSGKTSLISAILGQMTLLDGSIAVNGNFAYVAQQAWIFNSSLRDNILFGKEYEEDRYNTVLSACCLRTDLAILPNGDLTEVGERGANLSGGQRQRISLARALYSDRAIYILDDPLSALDAHVGNHIFNNAIKKQLKQKTILFVTHQLQYLVDCDEVIFMKDGSITEKGTHEDLMGLNGDYAAMFNNLQLGEAPHIEINNKKNTNSLKKPPEKGPKAGSVKKEKTVKKDDGQLMLVEEKGTGSVPWSVYGAYIQASGGPVAFLLILALFVLNVGSTAFSNWWLSYWIKQGSGNTSVVLGNDTVLSDSMKDNPHMQYYAGIYTLSMVLMLLLKFVRGIAFVKGTLRASTRLHDALFRKILRSPMKFFDTTPAGRILNRFSKDMDEVDTRLPFQAEMFIQNVILVVFCLGVIGYVFPWFLVAVGPLFILFIILHIVSRVFIRELKRLDNITQSPFLSHITSSIQGLTTIHAYDKGAEFLHRYQELLDDNQAPFYLFNCAMRWLAVRLDIISVALISITGLMIVLMHGQIPPAYAGLAISYAVQLTGLFQFTVRLASETEARFTSVERINHYIKSLALEAPARIKNKAPPKGWPHEGEIVFDNTEMRYRENLPLVLKKVSFTIRAKEKIGIVGRTGSGKSSLGVVLFRLVEPCGGSIKIDGVNINEIGLADLRSKLSIIPQEPVLFSGTVRSNLDPFKEYNEEQVWDALERTHMKECIAQLPLKLDSEVVENGENFSVGERQLLSVARALLRCCKILILDEATAAMDSETDSLIQETIREAFEDCTTLTIAHRLQTVLSCDRIMVLNQGEVVEFDEPSNLLANENSRFCAMLAAVDNKITVRG</sequence>
<evidence type="ECO:0000313" key="13">
    <source>
        <dbReference type="Proteomes" id="UP001369086"/>
    </source>
</evidence>